<keyword evidence="8" id="KW-1278">Translocase</keyword>
<evidence type="ECO:0000256" key="4">
    <source>
        <dbReference type="ARBA" id="ARBA00022737"/>
    </source>
</evidence>
<dbReference type="Pfam" id="PF01512">
    <property type="entry name" value="Complex1_51K"/>
    <property type="match status" value="1"/>
</dbReference>
<dbReference type="NCBIfam" id="NF003454">
    <property type="entry name" value="PRK05035.1"/>
    <property type="match status" value="1"/>
</dbReference>
<dbReference type="Gene3D" id="3.30.70.20">
    <property type="match status" value="1"/>
</dbReference>
<dbReference type="PANTHER" id="PTHR43034">
    <property type="entry name" value="ION-TRANSLOCATING OXIDOREDUCTASE COMPLEX SUBUNIT C"/>
    <property type="match status" value="1"/>
</dbReference>
<proteinExistence type="inferred from homology"/>
<evidence type="ECO:0000256" key="6">
    <source>
        <dbReference type="ARBA" id="ARBA00023004"/>
    </source>
</evidence>
<dbReference type="InterPro" id="IPR011538">
    <property type="entry name" value="Nuo51_FMN-bd"/>
</dbReference>
<feature type="binding site" evidence="8">
    <location>
        <position position="419"/>
    </location>
    <ligand>
        <name>[4Fe-4S] cluster</name>
        <dbReference type="ChEBI" id="CHEBI:49883"/>
        <label>1</label>
    </ligand>
</feature>
<dbReference type="Pfam" id="PF13375">
    <property type="entry name" value="RnfC_N"/>
    <property type="match status" value="1"/>
</dbReference>
<keyword evidence="8" id="KW-1003">Cell membrane</keyword>
<dbReference type="RefSeq" id="WP_238722498.1">
    <property type="nucleotide sequence ID" value="NZ_JAHQCW010000031.1"/>
</dbReference>
<evidence type="ECO:0000256" key="2">
    <source>
        <dbReference type="ARBA" id="ARBA00022485"/>
    </source>
</evidence>
<keyword evidence="6 8" id="KW-0408">Iron</keyword>
<dbReference type="Gene3D" id="3.40.50.11540">
    <property type="entry name" value="NADH-ubiquinone oxidoreductase 51kDa subunit"/>
    <property type="match status" value="1"/>
</dbReference>
<evidence type="ECO:0000256" key="3">
    <source>
        <dbReference type="ARBA" id="ARBA00022723"/>
    </source>
</evidence>
<keyword evidence="3 8" id="KW-0479">Metal-binding</keyword>
<dbReference type="HAMAP" id="MF_00461">
    <property type="entry name" value="RsxC_RnfC"/>
    <property type="match status" value="1"/>
</dbReference>
<dbReference type="InterPro" id="IPR010208">
    <property type="entry name" value="Ion_transpt_RnfC/RsxC"/>
</dbReference>
<dbReference type="InterPro" id="IPR037225">
    <property type="entry name" value="Nuo51_FMN-bd_sf"/>
</dbReference>
<evidence type="ECO:0000259" key="10">
    <source>
        <dbReference type="PROSITE" id="PS51379"/>
    </source>
</evidence>
<dbReference type="GO" id="GO:0022900">
    <property type="term" value="P:electron transport chain"/>
    <property type="evidence" value="ECO:0007669"/>
    <property type="project" value="UniProtKB-UniRule"/>
</dbReference>
<sequence>MKKNSSGFLGGIHPTDGSDKALTVQAPVTEVNPELVEISMEQTPGNVCRLLVKEGDFVHRGQLIGIPQTFAAAAVHASVTGHVTKIKKTGSLGEVCVIRAEEADTAPEVRSYQTEWMENDGITREDILRSMEKGGIIGMGGAGFPAFRKYQTEKNIQTILVNAAECEPYLTCDHILMREQPMGILNGIQLLIKAAGAAEAVLCIEDNKLDVIENFRTILKKKEVPIRLQELPTMYPQGGERQLIQSVLDMEVPSGGLPADVGVIVSNVATANAVADMVFAGLPLIRRYVTVSGCVERPGNFLVPVGTRFQELLRKAGDVSAGQNQMIVGGPMTGYCIGTNVRAERAEGAVSKATSGILILPEQVTTETPCIRCGACGRVCPAGLNPFKIDFAYRNGKLDVCRKLYATECIGCGACSYVCPARIELAFRNIAARNAVKQTFRKKGVIQ</sequence>
<dbReference type="Proteomes" id="UP000712157">
    <property type="component" value="Unassembled WGS sequence"/>
</dbReference>
<feature type="binding site" evidence="8">
    <location>
        <position position="373"/>
    </location>
    <ligand>
        <name>[4Fe-4S] cluster</name>
        <dbReference type="ChEBI" id="CHEBI:49883"/>
        <label>1</label>
    </ligand>
</feature>
<dbReference type="PROSITE" id="PS00198">
    <property type="entry name" value="4FE4S_FER_1"/>
    <property type="match status" value="1"/>
</dbReference>
<keyword evidence="1 8" id="KW-0813">Transport</keyword>
<evidence type="ECO:0000256" key="5">
    <source>
        <dbReference type="ARBA" id="ARBA00022982"/>
    </source>
</evidence>
<feature type="binding site" evidence="8">
    <location>
        <position position="409"/>
    </location>
    <ligand>
        <name>[4Fe-4S] cluster</name>
        <dbReference type="ChEBI" id="CHEBI:49883"/>
        <label>2</label>
    </ligand>
</feature>
<keyword evidence="2 8" id="KW-0004">4Fe-4S</keyword>
<comment type="cofactor">
    <cofactor evidence="8">
        <name>[4Fe-4S] cluster</name>
        <dbReference type="ChEBI" id="CHEBI:49883"/>
    </cofactor>
    <text evidence="8">Binds 2 [4Fe-4S] clusters per subunit.</text>
</comment>
<dbReference type="InterPro" id="IPR026902">
    <property type="entry name" value="RnfC_N"/>
</dbReference>
<feature type="domain" description="4Fe-4S ferredoxin-type" evidence="10">
    <location>
        <begin position="360"/>
        <end position="390"/>
    </location>
</feature>
<dbReference type="GO" id="GO:0009055">
    <property type="term" value="F:electron transfer activity"/>
    <property type="evidence" value="ECO:0007669"/>
    <property type="project" value="InterPro"/>
</dbReference>
<organism evidence="11 12">
    <name type="scientific">Diplocloster agilis</name>
    <dbReference type="NCBI Taxonomy" id="2850323"/>
    <lineage>
        <taxon>Bacteria</taxon>
        <taxon>Bacillati</taxon>
        <taxon>Bacillota</taxon>
        <taxon>Clostridia</taxon>
        <taxon>Lachnospirales</taxon>
        <taxon>Lachnospiraceae</taxon>
        <taxon>Diplocloster</taxon>
    </lineage>
</organism>
<dbReference type="Pfam" id="PF12838">
    <property type="entry name" value="Fer4_7"/>
    <property type="match status" value="1"/>
</dbReference>
<dbReference type="InterPro" id="IPR017896">
    <property type="entry name" value="4Fe4S_Fe-S-bd"/>
</dbReference>
<evidence type="ECO:0000256" key="9">
    <source>
        <dbReference type="SAM" id="MobiDB-lite"/>
    </source>
</evidence>
<comment type="caution">
    <text evidence="11">The sequence shown here is derived from an EMBL/GenBank/DDBJ whole genome shotgun (WGS) entry which is preliminary data.</text>
</comment>
<feature type="region of interest" description="Disordered" evidence="9">
    <location>
        <begin position="1"/>
        <end position="21"/>
    </location>
</feature>
<feature type="binding site" evidence="8">
    <location>
        <position position="370"/>
    </location>
    <ligand>
        <name>[4Fe-4S] cluster</name>
        <dbReference type="ChEBI" id="CHEBI:49883"/>
        <label>1</label>
    </ligand>
</feature>
<dbReference type="EC" id="7.-.-.-" evidence="8"/>
<gene>
    <name evidence="11" type="primary">rsxC</name>
    <name evidence="8" type="synonym">rnfC</name>
    <name evidence="11" type="ORF">KTH89_17015</name>
</gene>
<evidence type="ECO:0000256" key="8">
    <source>
        <dbReference type="HAMAP-Rule" id="MF_00461"/>
    </source>
</evidence>
<evidence type="ECO:0000256" key="1">
    <source>
        <dbReference type="ARBA" id="ARBA00022448"/>
    </source>
</evidence>
<evidence type="ECO:0000313" key="11">
    <source>
        <dbReference type="EMBL" id="MBU9738247.1"/>
    </source>
</evidence>
<name>A0A949K8H7_9FIRM</name>
<feature type="binding site" evidence="8">
    <location>
        <position position="415"/>
    </location>
    <ligand>
        <name>[4Fe-4S] cluster</name>
        <dbReference type="ChEBI" id="CHEBI:49883"/>
        <label>2</label>
    </ligand>
</feature>
<keyword evidence="12" id="KW-1185">Reference proteome</keyword>
<reference evidence="11" key="1">
    <citation type="submission" date="2021-06" db="EMBL/GenBank/DDBJ databases">
        <title>Description of novel taxa of the family Lachnospiraceae.</title>
        <authorList>
            <person name="Chaplin A.V."/>
            <person name="Sokolova S.R."/>
            <person name="Pikina A.P."/>
            <person name="Korzhanova M."/>
            <person name="Belova V."/>
            <person name="Korostin D."/>
            <person name="Efimov B.A."/>
        </authorList>
    </citation>
    <scope>NUCLEOTIDE SEQUENCE</scope>
    <source>
        <strain evidence="11">ASD5720</strain>
    </source>
</reference>
<dbReference type="AlphaFoldDB" id="A0A949K8H7"/>
<dbReference type="NCBIfam" id="TIGR01945">
    <property type="entry name" value="rnfC"/>
    <property type="match status" value="1"/>
</dbReference>
<keyword evidence="5 8" id="KW-0249">Electron transport</keyword>
<dbReference type="Pfam" id="PF10531">
    <property type="entry name" value="SLBB"/>
    <property type="match status" value="1"/>
</dbReference>
<feature type="binding site" evidence="8">
    <location>
        <position position="380"/>
    </location>
    <ligand>
        <name>[4Fe-4S] cluster</name>
        <dbReference type="ChEBI" id="CHEBI:49883"/>
        <label>2</label>
    </ligand>
</feature>
<dbReference type="GO" id="GO:0051539">
    <property type="term" value="F:4 iron, 4 sulfur cluster binding"/>
    <property type="evidence" value="ECO:0007669"/>
    <property type="project" value="UniProtKB-KW"/>
</dbReference>
<evidence type="ECO:0000313" key="12">
    <source>
        <dbReference type="Proteomes" id="UP000712157"/>
    </source>
</evidence>
<protein>
    <recommendedName>
        <fullName evidence="8">Ion-translocating oxidoreductase complex subunit C</fullName>
        <ecNumber evidence="8">7.-.-.-</ecNumber>
    </recommendedName>
    <alternativeName>
        <fullName evidence="8">Rnf electron transport complex subunit C</fullName>
    </alternativeName>
</protein>
<dbReference type="InterPro" id="IPR019554">
    <property type="entry name" value="Soluble_ligand-bd"/>
</dbReference>
<dbReference type="GO" id="GO:0005886">
    <property type="term" value="C:plasma membrane"/>
    <property type="evidence" value="ECO:0007669"/>
    <property type="project" value="UniProtKB-SubCell"/>
</dbReference>
<comment type="function">
    <text evidence="8">Part of a membrane-bound complex that couples electron transfer with translocation of ions across the membrane.</text>
</comment>
<evidence type="ECO:0000256" key="7">
    <source>
        <dbReference type="ARBA" id="ARBA00023014"/>
    </source>
</evidence>
<keyword evidence="4 8" id="KW-0677">Repeat</keyword>
<keyword evidence="8" id="KW-0472">Membrane</keyword>
<dbReference type="PANTHER" id="PTHR43034:SF2">
    <property type="entry name" value="ION-TRANSLOCATING OXIDOREDUCTASE COMPLEX SUBUNIT C"/>
    <property type="match status" value="1"/>
</dbReference>
<feature type="domain" description="4Fe-4S ferredoxin-type" evidence="10">
    <location>
        <begin position="400"/>
        <end position="428"/>
    </location>
</feature>
<comment type="subcellular location">
    <subcellularLocation>
        <location evidence="8">Cell membrane</location>
        <topology evidence="8">Peripheral membrane protein</topology>
    </subcellularLocation>
</comment>
<feature type="binding site" evidence="8">
    <location>
        <position position="412"/>
    </location>
    <ligand>
        <name>[4Fe-4S] cluster</name>
        <dbReference type="ChEBI" id="CHEBI:49883"/>
        <label>2</label>
    </ligand>
</feature>
<dbReference type="EMBL" id="JAHQCW010000031">
    <property type="protein sequence ID" value="MBU9738247.1"/>
    <property type="molecule type" value="Genomic_DNA"/>
</dbReference>
<accession>A0A949K8H7</accession>
<dbReference type="Gene3D" id="3.10.20.600">
    <property type="match status" value="1"/>
</dbReference>
<comment type="similarity">
    <text evidence="8">Belongs to the 4Fe4S bacterial-type ferredoxin family. RnfC subfamily.</text>
</comment>
<comment type="subunit">
    <text evidence="8">The complex is composed of six subunits: RnfA, RnfB, RnfC, RnfD, RnfE and RnfG.</text>
</comment>
<dbReference type="PROSITE" id="PS51379">
    <property type="entry name" value="4FE4S_FER_2"/>
    <property type="match status" value="2"/>
</dbReference>
<dbReference type="InterPro" id="IPR017900">
    <property type="entry name" value="4Fe4S_Fe_S_CS"/>
</dbReference>
<keyword evidence="7 8" id="KW-0411">Iron-sulfur</keyword>
<dbReference type="SUPFAM" id="SSF46548">
    <property type="entry name" value="alpha-helical ferredoxin"/>
    <property type="match status" value="1"/>
</dbReference>
<dbReference type="SUPFAM" id="SSF142019">
    <property type="entry name" value="Nqo1 FMN-binding domain-like"/>
    <property type="match status" value="1"/>
</dbReference>
<feature type="binding site" evidence="8">
    <location>
        <position position="376"/>
    </location>
    <ligand>
        <name>[4Fe-4S] cluster</name>
        <dbReference type="ChEBI" id="CHEBI:49883"/>
        <label>1</label>
    </ligand>
</feature>
<dbReference type="GO" id="GO:0046872">
    <property type="term" value="F:metal ion binding"/>
    <property type="evidence" value="ECO:0007669"/>
    <property type="project" value="UniProtKB-KW"/>
</dbReference>